<gene>
    <name evidence="1" type="ORF">CGI_10004422</name>
</gene>
<protein>
    <submittedName>
        <fullName evidence="1">Uncharacterized protein</fullName>
    </submittedName>
</protein>
<accession>K1PXP9</accession>
<dbReference type="HOGENOM" id="CLU_241325_0_0_1"/>
<reference evidence="1" key="1">
    <citation type="journal article" date="2012" name="Nature">
        <title>The oyster genome reveals stress adaptation and complexity of shell formation.</title>
        <authorList>
            <person name="Zhang G."/>
            <person name="Fang X."/>
            <person name="Guo X."/>
            <person name="Li L."/>
            <person name="Luo R."/>
            <person name="Xu F."/>
            <person name="Yang P."/>
            <person name="Zhang L."/>
            <person name="Wang X."/>
            <person name="Qi H."/>
            <person name="Xiong Z."/>
            <person name="Que H."/>
            <person name="Xie Y."/>
            <person name="Holland P.W."/>
            <person name="Paps J."/>
            <person name="Zhu Y."/>
            <person name="Wu F."/>
            <person name="Chen Y."/>
            <person name="Wang J."/>
            <person name="Peng C."/>
            <person name="Meng J."/>
            <person name="Yang L."/>
            <person name="Liu J."/>
            <person name="Wen B."/>
            <person name="Zhang N."/>
            <person name="Huang Z."/>
            <person name="Zhu Q."/>
            <person name="Feng Y."/>
            <person name="Mount A."/>
            <person name="Hedgecock D."/>
            <person name="Xu Z."/>
            <person name="Liu Y."/>
            <person name="Domazet-Loso T."/>
            <person name="Du Y."/>
            <person name="Sun X."/>
            <person name="Zhang S."/>
            <person name="Liu B."/>
            <person name="Cheng P."/>
            <person name="Jiang X."/>
            <person name="Li J."/>
            <person name="Fan D."/>
            <person name="Wang W."/>
            <person name="Fu W."/>
            <person name="Wang T."/>
            <person name="Wang B."/>
            <person name="Zhang J."/>
            <person name="Peng Z."/>
            <person name="Li Y."/>
            <person name="Li N."/>
            <person name="Wang J."/>
            <person name="Chen M."/>
            <person name="He Y."/>
            <person name="Tan F."/>
            <person name="Song X."/>
            <person name="Zheng Q."/>
            <person name="Huang R."/>
            <person name="Yang H."/>
            <person name="Du X."/>
            <person name="Chen L."/>
            <person name="Yang M."/>
            <person name="Gaffney P.M."/>
            <person name="Wang S."/>
            <person name="Luo L."/>
            <person name="She Z."/>
            <person name="Ming Y."/>
            <person name="Huang W."/>
            <person name="Zhang S."/>
            <person name="Huang B."/>
            <person name="Zhang Y."/>
            <person name="Qu T."/>
            <person name="Ni P."/>
            <person name="Miao G."/>
            <person name="Wang J."/>
            <person name="Wang Q."/>
            <person name="Steinberg C.E."/>
            <person name="Wang H."/>
            <person name="Li N."/>
            <person name="Qian L."/>
            <person name="Zhang G."/>
            <person name="Li Y."/>
            <person name="Yang H."/>
            <person name="Liu X."/>
            <person name="Wang J."/>
            <person name="Yin Y."/>
            <person name="Wang J."/>
        </authorList>
    </citation>
    <scope>NUCLEOTIDE SEQUENCE [LARGE SCALE GENOMIC DNA]</scope>
    <source>
        <strain evidence="1">05x7-T-G4-1.051#20</strain>
    </source>
</reference>
<organism evidence="1">
    <name type="scientific">Magallana gigas</name>
    <name type="common">Pacific oyster</name>
    <name type="synonym">Crassostrea gigas</name>
    <dbReference type="NCBI Taxonomy" id="29159"/>
    <lineage>
        <taxon>Eukaryota</taxon>
        <taxon>Metazoa</taxon>
        <taxon>Spiralia</taxon>
        <taxon>Lophotrochozoa</taxon>
        <taxon>Mollusca</taxon>
        <taxon>Bivalvia</taxon>
        <taxon>Autobranchia</taxon>
        <taxon>Pteriomorphia</taxon>
        <taxon>Ostreida</taxon>
        <taxon>Ostreoidea</taxon>
        <taxon>Ostreidae</taxon>
        <taxon>Magallana</taxon>
    </lineage>
</organism>
<sequence>MDVSVCLEPGHCDLDVSILDQVLIPILNCDLTMDFDVKGFSLSNWMSEQGLSFDECPANIDLPKLRGTTACHIKNTCTAIKCCVEVGRVSRTFEVELDIDFCNQKLTFAVEKLTDTISLQGFEYGKRREIVIKGVVKLWYTIWDHKGEGVYVVTMDLAVCFEDGGDCLINTNVLDQAKLSKQTCVWGTSFLNPNFSLEQFMRDSAISTYDQIKGLALDKLKEALGLPTFLDDPPCSMTAPAYTPNVNGIKKVCSKDLSQSDSSLPLLPSNMVCQITESCTGIDCCTRADPIHHNLHAYLDIDPCNFKIKFGIDKFQFEIYMQDFEFGIEKDVRLVNVVRIKFQIWDLSAENQYVVNLRFSVCFDLHSSCVMDKVIFDEKRLPKSVCEFASAAETQNFSLEEWKASLDISMDTLLPTLTDQLMEHLGIAGYLSWPQCSLANGTTSTNGWIDGKKERFWLQEFIKIEYTIEDLMGADRYMVDIKVEICLEKDKPCMISKEITKDLYLPKLGCDWSLGFSRFSLSDWYKKVSVPVGSFLTATHLSLLREALGITNFLLPKDQQCSRMSSDYKPETSGQLGWKIDCQESIDKMTEIATDLPLSCHIKHHCTAIECCLDLQSPLQQTIHFFIDLDLCLQTLKLGIENLMFETTLLAYKYDFSLKNWYKDIGANINSTLSKLSAAKLLEELGISKYTQDPQCQRSGPVYSPHVNGWKSDCQMDVLTNPISDSVTCLIKDTCTAVSCCMDIDFLQRSFESYITIDACNQWIHVGIEKLSFNISFDDFPFGRENKFYLNSVIRLDSLSDRVWAFYTPYPPIFFLAFLSRLLENCTTSFIILNCSYKVEDLKTERQFRVSATLKACFESSGDNCLVDLAIFKNTLVPKKICDWTEGFSTANFSLSQWYQDLSLTHGSMLSQLNRDNLLDHLGIRSYLNKEPCSFTSNCKENLDSSLPALPSSVRCSIPDYCTGVTCCVAENSVLRHHFTVGVQLDDCNHILTFEVEKLKIEIALNGYNFGMTEKRYLMSVLHFEFRIDDIPHEKHYKISASLKVCYGIGPCALDTIALIQDFKLPKTLCEWGTGFLSEFSLEIWLRNKGLDMKTALSSLDASSLLSSLGVSEFLKDPQCSRTSSSYSTSSNGWKNDCQSIPTLPPLPGSVSCHIPDSCTSIDCCAEVAFLGGRSINVQVLMDPCEAIMSLNIEKMQYNITLFDYNFGTTDHFTLQGALRIDFNIQNLIMDRKYLLNMNLSVCMETSDLSVCVYSIVIFHNTILPKQLCSMEMPYLNPSFDLSSWKTTLGFGSLLTHEQTKLLLRELGVEEYVGVGCSRNSVPYFPQTQTGWNTPTACKARPPILTSNSISCHINASCTGISCCFDDDITGLTYQISVTVDSCEETLVITLEKMKFEISLFDYPMGTKSTAQLFGILQLEYKIDFISAESAFLFNIKFSACFETKGDCMLNIPILKDVKIPILACNFSLQQFAIPKSSCSQDISSYIQTLPANTNCGISSGCMAIQCCTDLALIGRTLNYSVNIDVCEHSLSLQIETFQFQLSLVDFQFGDEHVFGIDQIFSLRYKIRDLSGQGQYLVDLKLSVCFSDGAPCQMEVIIVSNYLVTKPACAWFNGYKIADFSYSSWLSINNLKPTDILSYGSMSKLIETLGLQKYMKKEACNTKEGLYRNSYQGWTSEVKDQVVDTE</sequence>
<dbReference type="InParanoid" id="K1PXP9"/>
<evidence type="ECO:0000313" key="1">
    <source>
        <dbReference type="EMBL" id="EKC29012.1"/>
    </source>
</evidence>
<dbReference type="EMBL" id="JH815877">
    <property type="protein sequence ID" value="EKC29012.1"/>
    <property type="molecule type" value="Genomic_DNA"/>
</dbReference>
<proteinExistence type="predicted"/>
<name>K1PXP9_MAGGI</name>